<dbReference type="KEGG" id="psyt:DSAG12_02584"/>
<protein>
    <submittedName>
        <fullName evidence="1">Uncharacterized protein</fullName>
    </submittedName>
</protein>
<keyword evidence="2" id="KW-1185">Reference proteome</keyword>
<reference evidence="1 2" key="2">
    <citation type="journal article" date="2024" name="Int. J. Syst. Evol. Microbiol.">
        <title>Promethearchaeum syntrophicum gen. nov., sp. nov., an anaerobic, obligately syntrophic archaeon, the first isolate of the lineage 'Asgard' archaea, and proposal of the new archaeal phylum Promethearchaeota phyl. nov. and kingdom Promethearchaeati regn. nov.</title>
        <authorList>
            <person name="Imachi H."/>
            <person name="Nobu M.K."/>
            <person name="Kato S."/>
            <person name="Takaki Y."/>
            <person name="Miyazaki M."/>
            <person name="Miyata M."/>
            <person name="Ogawara M."/>
            <person name="Saito Y."/>
            <person name="Sakai S."/>
            <person name="Tahara Y.O."/>
            <person name="Takano Y."/>
            <person name="Tasumi E."/>
            <person name="Uematsu K."/>
            <person name="Yoshimura T."/>
            <person name="Itoh T."/>
            <person name="Ohkuma M."/>
            <person name="Takai K."/>
        </authorList>
    </citation>
    <scope>NUCLEOTIDE SEQUENCE [LARGE SCALE GENOMIC DNA]</scope>
    <source>
        <strain evidence="1 2">MK-D1</strain>
    </source>
</reference>
<dbReference type="GeneID" id="41330568"/>
<organism evidence="1 2">
    <name type="scientific">Promethearchaeum syntrophicum</name>
    <dbReference type="NCBI Taxonomy" id="2594042"/>
    <lineage>
        <taxon>Archaea</taxon>
        <taxon>Promethearchaeati</taxon>
        <taxon>Promethearchaeota</taxon>
        <taxon>Promethearchaeia</taxon>
        <taxon>Promethearchaeales</taxon>
        <taxon>Promethearchaeaceae</taxon>
        <taxon>Promethearchaeum</taxon>
    </lineage>
</organism>
<gene>
    <name evidence="1" type="ORF">DSAG12_02584</name>
</gene>
<sequence length="78" mass="9089">MNSDFKTAIIVKSIEEEYMYIQQISCEQCELKGSFKLEIQSLIFEDKKPFDKLKCKCQNCGAKKSVLFDISNFFGKLF</sequence>
<dbReference type="RefSeq" id="WP_147663687.1">
    <property type="nucleotide sequence ID" value="NZ_CP042905.2"/>
</dbReference>
<proteinExistence type="predicted"/>
<evidence type="ECO:0000313" key="1">
    <source>
        <dbReference type="EMBL" id="QEE16754.1"/>
    </source>
</evidence>
<dbReference type="Proteomes" id="UP000321408">
    <property type="component" value="Chromosome"/>
</dbReference>
<accession>A0A5B9DC55</accession>
<name>A0A5B9DC55_9ARCH</name>
<dbReference type="EMBL" id="CP042905">
    <property type="protein sequence ID" value="QEE16754.1"/>
    <property type="molecule type" value="Genomic_DNA"/>
</dbReference>
<evidence type="ECO:0000313" key="2">
    <source>
        <dbReference type="Proteomes" id="UP000321408"/>
    </source>
</evidence>
<dbReference type="AlphaFoldDB" id="A0A5B9DC55"/>
<reference evidence="1 2" key="1">
    <citation type="journal article" date="2020" name="Nature">
        <title>Isolation of an archaeon at the prokaryote-eukaryote interface.</title>
        <authorList>
            <person name="Imachi H."/>
            <person name="Nobu M.K."/>
            <person name="Nakahara N."/>
            <person name="Morono Y."/>
            <person name="Ogawara M."/>
            <person name="Takaki Y."/>
            <person name="Takano Y."/>
            <person name="Uematsu K."/>
            <person name="Ikuta T."/>
            <person name="Ito M."/>
            <person name="Matsui Y."/>
            <person name="Miyazaki M."/>
            <person name="Murata K."/>
            <person name="Saito Y."/>
            <person name="Sakai S."/>
            <person name="Song C."/>
            <person name="Tasumi E."/>
            <person name="Yamanaka Y."/>
            <person name="Yamaguchi T."/>
            <person name="Kamagata Y."/>
            <person name="Tamaki H."/>
            <person name="Takai K."/>
        </authorList>
    </citation>
    <scope>NUCLEOTIDE SEQUENCE [LARGE SCALE GENOMIC DNA]</scope>
    <source>
        <strain evidence="1 2">MK-D1</strain>
    </source>
</reference>